<evidence type="ECO:0000313" key="7">
    <source>
        <dbReference type="Proteomes" id="UP001604336"/>
    </source>
</evidence>
<name>A0ABD1SFV0_9LAMI</name>
<organism evidence="6 7">
    <name type="scientific">Abeliophyllum distichum</name>
    <dbReference type="NCBI Taxonomy" id="126358"/>
    <lineage>
        <taxon>Eukaryota</taxon>
        <taxon>Viridiplantae</taxon>
        <taxon>Streptophyta</taxon>
        <taxon>Embryophyta</taxon>
        <taxon>Tracheophyta</taxon>
        <taxon>Spermatophyta</taxon>
        <taxon>Magnoliopsida</taxon>
        <taxon>eudicotyledons</taxon>
        <taxon>Gunneridae</taxon>
        <taxon>Pentapetalae</taxon>
        <taxon>asterids</taxon>
        <taxon>lamiids</taxon>
        <taxon>Lamiales</taxon>
        <taxon>Oleaceae</taxon>
        <taxon>Forsythieae</taxon>
        <taxon>Abeliophyllum</taxon>
    </lineage>
</organism>
<feature type="compositionally biased region" description="Basic and acidic residues" evidence="5">
    <location>
        <begin position="101"/>
        <end position="118"/>
    </location>
</feature>
<comment type="subcellular location">
    <subcellularLocation>
        <location evidence="1">Nucleus</location>
    </subcellularLocation>
</comment>
<dbReference type="FunFam" id="1.20.960.30:FF:000001">
    <property type="entry name" value="F-box-like/WD repeat-containing protein TBL1XR1"/>
    <property type="match status" value="1"/>
</dbReference>
<dbReference type="SMART" id="SM00667">
    <property type="entry name" value="LisH"/>
    <property type="match status" value="1"/>
</dbReference>
<dbReference type="GO" id="GO:0005634">
    <property type="term" value="C:nucleus"/>
    <property type="evidence" value="ECO:0007669"/>
    <property type="project" value="UniProtKB-SubCell"/>
</dbReference>
<protein>
    <submittedName>
        <fullName evidence="6">WD-40 repeat family protein</fullName>
    </submittedName>
</protein>
<evidence type="ECO:0000256" key="4">
    <source>
        <dbReference type="ARBA" id="ARBA00023242"/>
    </source>
</evidence>
<proteinExistence type="predicted"/>
<keyword evidence="4" id="KW-0539">Nucleus</keyword>
<dbReference type="AlphaFoldDB" id="A0ABD1SFV0"/>
<comment type="caution">
    <text evidence="6">The sequence shown here is derived from an EMBL/GenBank/DDBJ whole genome shotgun (WGS) entry which is preliminary data.</text>
</comment>
<keyword evidence="2" id="KW-0853">WD repeat</keyword>
<evidence type="ECO:0000256" key="1">
    <source>
        <dbReference type="ARBA" id="ARBA00004123"/>
    </source>
</evidence>
<keyword evidence="7" id="KW-1185">Reference proteome</keyword>
<dbReference type="Proteomes" id="UP001604336">
    <property type="component" value="Unassembled WGS sequence"/>
</dbReference>
<evidence type="ECO:0000313" key="6">
    <source>
        <dbReference type="EMBL" id="KAL2499623.1"/>
    </source>
</evidence>
<evidence type="ECO:0000256" key="2">
    <source>
        <dbReference type="ARBA" id="ARBA00022574"/>
    </source>
</evidence>
<dbReference type="PROSITE" id="PS50896">
    <property type="entry name" value="LISH"/>
    <property type="match status" value="1"/>
</dbReference>
<dbReference type="Gene3D" id="1.20.960.30">
    <property type="match status" value="1"/>
</dbReference>
<dbReference type="Pfam" id="PF08513">
    <property type="entry name" value="LisH"/>
    <property type="match status" value="1"/>
</dbReference>
<evidence type="ECO:0000256" key="5">
    <source>
        <dbReference type="SAM" id="MobiDB-lite"/>
    </source>
</evidence>
<sequence length="219" mass="25572">MASITSVELNYILFRYLQESGFTHTAFVFGYEAGINKSPIDGNLVPPGTLIRFVQKGFQYLEMEANLSNVETDVDEDFSFLQPLDVITKDVNELQKIIKDKKKNQQEARGKELDRELEGASGCIKANEDKGRDKKDKELDKEHEGASGHVKDKEEKVKGKKDKEKRDGRERDYENGKDRVEKDNKRFKRQHEELEQQRNDYLSRKQGRHQTRRKCNFWG</sequence>
<feature type="region of interest" description="Disordered" evidence="5">
    <location>
        <begin position="101"/>
        <end position="219"/>
    </location>
</feature>
<reference evidence="7" key="1">
    <citation type="submission" date="2024-07" db="EMBL/GenBank/DDBJ databases">
        <title>Two chromosome-level genome assemblies of Korean endemic species Abeliophyllum distichum and Forsythia ovata (Oleaceae).</title>
        <authorList>
            <person name="Jang H."/>
        </authorList>
    </citation>
    <scope>NUCLEOTIDE SEQUENCE [LARGE SCALE GENOMIC DNA]</scope>
</reference>
<dbReference type="InterPro" id="IPR006594">
    <property type="entry name" value="LisH"/>
</dbReference>
<dbReference type="EMBL" id="JBFOLK010000007">
    <property type="protein sequence ID" value="KAL2499623.1"/>
    <property type="molecule type" value="Genomic_DNA"/>
</dbReference>
<dbReference type="InterPro" id="IPR045183">
    <property type="entry name" value="Ebi-like"/>
</dbReference>
<feature type="compositionally biased region" description="Basic residues" evidence="5">
    <location>
        <begin position="205"/>
        <end position="219"/>
    </location>
</feature>
<feature type="compositionally biased region" description="Basic and acidic residues" evidence="5">
    <location>
        <begin position="126"/>
        <end position="203"/>
    </location>
</feature>
<dbReference type="PANTHER" id="PTHR22846:SF2">
    <property type="entry name" value="F-BOX-LIKE_WD REPEAT-CONTAINING PROTEIN EBI"/>
    <property type="match status" value="1"/>
</dbReference>
<gene>
    <name evidence="6" type="ORF">Adt_25173</name>
</gene>
<keyword evidence="3" id="KW-0677">Repeat</keyword>
<evidence type="ECO:0000256" key="3">
    <source>
        <dbReference type="ARBA" id="ARBA00022737"/>
    </source>
</evidence>
<dbReference type="PANTHER" id="PTHR22846">
    <property type="entry name" value="WD40 REPEAT PROTEIN"/>
    <property type="match status" value="1"/>
</dbReference>
<accession>A0ABD1SFV0</accession>